<evidence type="ECO:0000256" key="2">
    <source>
        <dbReference type="SAM" id="SignalP"/>
    </source>
</evidence>
<evidence type="ECO:0000313" key="3">
    <source>
        <dbReference type="EMBL" id="CAH2044713.1"/>
    </source>
</evidence>
<feature type="non-terminal residue" evidence="3">
    <location>
        <position position="76"/>
    </location>
</feature>
<protein>
    <submittedName>
        <fullName evidence="3">Uncharacterized protein</fullName>
    </submittedName>
</protein>
<reference evidence="3" key="1">
    <citation type="submission" date="2022-03" db="EMBL/GenBank/DDBJ databases">
        <authorList>
            <person name="Martin H S."/>
        </authorList>
    </citation>
    <scope>NUCLEOTIDE SEQUENCE</scope>
</reference>
<dbReference type="EMBL" id="OW152828">
    <property type="protein sequence ID" value="CAH2044713.1"/>
    <property type="molecule type" value="Genomic_DNA"/>
</dbReference>
<evidence type="ECO:0000256" key="1">
    <source>
        <dbReference type="SAM" id="MobiDB-lite"/>
    </source>
</evidence>
<evidence type="ECO:0000313" key="4">
    <source>
        <dbReference type="Proteomes" id="UP000837857"/>
    </source>
</evidence>
<organism evidence="3 4">
    <name type="scientific">Iphiclides podalirius</name>
    <name type="common">scarce swallowtail</name>
    <dbReference type="NCBI Taxonomy" id="110791"/>
    <lineage>
        <taxon>Eukaryota</taxon>
        <taxon>Metazoa</taxon>
        <taxon>Ecdysozoa</taxon>
        <taxon>Arthropoda</taxon>
        <taxon>Hexapoda</taxon>
        <taxon>Insecta</taxon>
        <taxon>Pterygota</taxon>
        <taxon>Neoptera</taxon>
        <taxon>Endopterygota</taxon>
        <taxon>Lepidoptera</taxon>
        <taxon>Glossata</taxon>
        <taxon>Ditrysia</taxon>
        <taxon>Papilionoidea</taxon>
        <taxon>Papilionidae</taxon>
        <taxon>Papilioninae</taxon>
        <taxon>Iphiclides</taxon>
    </lineage>
</organism>
<proteinExistence type="predicted"/>
<keyword evidence="4" id="KW-1185">Reference proteome</keyword>
<sequence length="76" mass="7936">MKFFAKVIAILLVFLIAAFTVHRGTIGPTPPSRVRSLSTNRDPGDGGQGAGDPPRPPRPGGAGAPPANLILNAFRY</sequence>
<feature type="region of interest" description="Disordered" evidence="1">
    <location>
        <begin position="23"/>
        <end position="67"/>
    </location>
</feature>
<accession>A0ABN8I7A7</accession>
<gene>
    <name evidence="3" type="ORF">IPOD504_LOCUS4751</name>
</gene>
<dbReference type="Proteomes" id="UP000837857">
    <property type="component" value="Chromosome 16"/>
</dbReference>
<keyword evidence="2" id="KW-0732">Signal</keyword>
<name>A0ABN8I7A7_9NEOP</name>
<feature type="signal peptide" evidence="2">
    <location>
        <begin position="1"/>
        <end position="23"/>
    </location>
</feature>
<feature type="chain" id="PRO_5046531737" evidence="2">
    <location>
        <begin position="24"/>
        <end position="76"/>
    </location>
</feature>